<reference evidence="2" key="1">
    <citation type="submission" date="2021-06" db="EMBL/GenBank/DDBJ databases">
        <authorList>
            <person name="Kallberg Y."/>
            <person name="Tangrot J."/>
            <person name="Rosling A."/>
        </authorList>
    </citation>
    <scope>NUCLEOTIDE SEQUENCE</scope>
    <source>
        <strain evidence="2">AZ414A</strain>
    </source>
</reference>
<evidence type="ECO:0000256" key="1">
    <source>
        <dbReference type="SAM" id="Phobius"/>
    </source>
</evidence>
<feature type="transmembrane region" description="Helical" evidence="1">
    <location>
        <begin position="12"/>
        <end position="29"/>
    </location>
</feature>
<dbReference type="AlphaFoldDB" id="A0A9N8UVT9"/>
<comment type="caution">
    <text evidence="2">The sequence shown here is derived from an EMBL/GenBank/DDBJ whole genome shotgun (WGS) entry which is preliminary data.</text>
</comment>
<feature type="transmembrane region" description="Helical" evidence="1">
    <location>
        <begin position="134"/>
        <end position="157"/>
    </location>
</feature>
<organism evidence="2 3">
    <name type="scientific">Diversispora eburnea</name>
    <dbReference type="NCBI Taxonomy" id="1213867"/>
    <lineage>
        <taxon>Eukaryota</taxon>
        <taxon>Fungi</taxon>
        <taxon>Fungi incertae sedis</taxon>
        <taxon>Mucoromycota</taxon>
        <taxon>Glomeromycotina</taxon>
        <taxon>Glomeromycetes</taxon>
        <taxon>Diversisporales</taxon>
        <taxon>Diversisporaceae</taxon>
        <taxon>Diversispora</taxon>
    </lineage>
</organism>
<accession>A0A9N8UVT9</accession>
<feature type="transmembrane region" description="Helical" evidence="1">
    <location>
        <begin position="65"/>
        <end position="83"/>
    </location>
</feature>
<proteinExistence type="predicted"/>
<feature type="transmembrane region" description="Helical" evidence="1">
    <location>
        <begin position="178"/>
        <end position="201"/>
    </location>
</feature>
<dbReference type="Proteomes" id="UP000789706">
    <property type="component" value="Unassembled WGS sequence"/>
</dbReference>
<dbReference type="PANTHER" id="PTHR16189">
    <property type="entry name" value="TRANSMEMBRANE PROTEIN 104-RELATED"/>
    <property type="match status" value="1"/>
</dbReference>
<keyword evidence="1" id="KW-1133">Transmembrane helix</keyword>
<dbReference type="PANTHER" id="PTHR16189:SF3">
    <property type="entry name" value="AMINO ACID TRANSPORTER TRANSMEMBRANE DOMAIN-CONTAINING PROTEIN"/>
    <property type="match status" value="1"/>
</dbReference>
<evidence type="ECO:0000313" key="3">
    <source>
        <dbReference type="Proteomes" id="UP000789706"/>
    </source>
</evidence>
<sequence length="342" mass="38316">MPFFGSTNKITFVGGMTVLISAMMGPGIVTNTLFVDLINITCGIGLYPDFGFVCVHKIGSENSPFGNISFMIMSSIVIIWVVTSIRHGLNFNYVPIIGDDQSQVVGTVLFNYVLTLTISSVVSELEKDVPIRKLVLSSTLIVTIFYLALGIFGALAYKFETSANIISTIHRIETDNEIVQIATYLFPLILIFSMSINAIVIRYNLIRSGICKSVIPFQTGYWLAIFTNWTSIIFICSSNFIIPFWLYILSQKRKLKIMDDFKEIDVKLEKEIAEKKKEATDIFPLKDVTVTTSSSYLSSPQSSLTPTKNVIITFGCFEEMDDMKNDNENLRTLSVRIAWIAT</sequence>
<keyword evidence="3" id="KW-1185">Reference proteome</keyword>
<protein>
    <submittedName>
        <fullName evidence="2">6072_t:CDS:1</fullName>
    </submittedName>
</protein>
<name>A0A9N8UVT9_9GLOM</name>
<dbReference type="OrthoDB" id="294541at2759"/>
<evidence type="ECO:0000313" key="2">
    <source>
        <dbReference type="EMBL" id="CAG8432926.1"/>
    </source>
</evidence>
<keyword evidence="1" id="KW-0472">Membrane</keyword>
<feature type="transmembrane region" description="Helical" evidence="1">
    <location>
        <begin position="221"/>
        <end position="248"/>
    </location>
</feature>
<gene>
    <name evidence="2" type="ORF">DEBURN_LOCUS250</name>
</gene>
<keyword evidence="1" id="KW-0812">Transmembrane</keyword>
<feature type="transmembrane region" description="Helical" evidence="1">
    <location>
        <begin position="104"/>
        <end position="122"/>
    </location>
</feature>
<dbReference type="EMBL" id="CAJVPK010000007">
    <property type="protein sequence ID" value="CAG8432926.1"/>
    <property type="molecule type" value="Genomic_DNA"/>
</dbReference>